<evidence type="ECO:0000256" key="7">
    <source>
        <dbReference type="ARBA" id="ARBA00022723"/>
    </source>
</evidence>
<dbReference type="InterPro" id="IPR014782">
    <property type="entry name" value="Peptidase_M1_dom"/>
</dbReference>
<dbReference type="PANTHER" id="PTHR11533:SF301">
    <property type="entry name" value="AMINOPEPTIDASE"/>
    <property type="match status" value="1"/>
</dbReference>
<proteinExistence type="inferred from homology"/>
<feature type="transmembrane region" description="Helical" evidence="18">
    <location>
        <begin position="935"/>
        <end position="954"/>
    </location>
</feature>
<feature type="active site" description="Proton acceptor" evidence="15">
    <location>
        <position position="325"/>
    </location>
</feature>
<evidence type="ECO:0000256" key="8">
    <source>
        <dbReference type="ARBA" id="ARBA00022801"/>
    </source>
</evidence>
<keyword evidence="18" id="KW-1133">Transmembrane helix</keyword>
<keyword evidence="18" id="KW-0812">Transmembrane</keyword>
<dbReference type="Pfam" id="PF01433">
    <property type="entry name" value="Peptidase_M1"/>
    <property type="match status" value="1"/>
</dbReference>
<evidence type="ECO:0000256" key="15">
    <source>
        <dbReference type="PIRSR" id="PIRSR634016-1"/>
    </source>
</evidence>
<dbReference type="InterPro" id="IPR045357">
    <property type="entry name" value="Aminopeptidase_N-like_N"/>
</dbReference>
<feature type="domain" description="Peptidase M1 membrane alanine aminopeptidase" evidence="21">
    <location>
        <begin position="259"/>
        <end position="477"/>
    </location>
</feature>
<evidence type="ECO:0000259" key="22">
    <source>
        <dbReference type="Pfam" id="PF11838"/>
    </source>
</evidence>
<evidence type="ECO:0000256" key="5">
    <source>
        <dbReference type="ARBA" id="ARBA00022622"/>
    </source>
</evidence>
<feature type="signal peptide" evidence="20">
    <location>
        <begin position="1"/>
        <end position="17"/>
    </location>
</feature>
<dbReference type="Gene3D" id="1.25.50.20">
    <property type="match status" value="1"/>
</dbReference>
<dbReference type="Gene3D" id="2.60.40.1730">
    <property type="entry name" value="tricorn interacting facor f3 domain"/>
    <property type="match status" value="1"/>
</dbReference>
<dbReference type="SUPFAM" id="SSF63737">
    <property type="entry name" value="Leukotriene A4 hydrolase N-terminal domain"/>
    <property type="match status" value="1"/>
</dbReference>
<keyword evidence="11 18" id="KW-0472">Membrane</keyword>
<accession>A0A834M0N4</accession>
<dbReference type="Gene3D" id="1.10.390.10">
    <property type="entry name" value="Neutral Protease Domain 2"/>
    <property type="match status" value="1"/>
</dbReference>
<evidence type="ECO:0000256" key="14">
    <source>
        <dbReference type="ARBA" id="ARBA00023288"/>
    </source>
</evidence>
<feature type="chain" id="PRO_5032984470" description="Aminopeptidase" evidence="20">
    <location>
        <begin position="18"/>
        <end position="955"/>
    </location>
</feature>
<name>A0A834M0N4_RHYFE</name>
<keyword evidence="8 18" id="KW-0378">Hydrolase</keyword>
<keyword evidence="6 18" id="KW-0645">Protease</keyword>
<dbReference type="GO" id="GO:0008270">
    <property type="term" value="F:zinc ion binding"/>
    <property type="evidence" value="ECO:0007669"/>
    <property type="project" value="UniProtKB-UniRule"/>
</dbReference>
<keyword evidence="13" id="KW-0325">Glycoprotein</keyword>
<keyword evidence="10 18" id="KW-0482">Metalloprotease</keyword>
<comment type="cofactor">
    <cofactor evidence="16 18">
        <name>Zn(2+)</name>
        <dbReference type="ChEBI" id="CHEBI:29105"/>
    </cofactor>
    <text evidence="16 18">Binds 1 zinc ion per subunit.</text>
</comment>
<dbReference type="GO" id="GO:0006508">
    <property type="term" value="P:proteolysis"/>
    <property type="evidence" value="ECO:0007669"/>
    <property type="project" value="UniProtKB-KW"/>
</dbReference>
<dbReference type="GO" id="GO:0098552">
    <property type="term" value="C:side of membrane"/>
    <property type="evidence" value="ECO:0007669"/>
    <property type="project" value="UniProtKB-KW"/>
</dbReference>
<evidence type="ECO:0000256" key="20">
    <source>
        <dbReference type="SAM" id="SignalP"/>
    </source>
</evidence>
<protein>
    <recommendedName>
        <fullName evidence="18">Aminopeptidase</fullName>
        <ecNumber evidence="18">3.4.11.-</ecNumber>
    </recommendedName>
</protein>
<dbReference type="Pfam" id="PF17900">
    <property type="entry name" value="Peptidase_M1_N"/>
    <property type="match status" value="1"/>
</dbReference>
<evidence type="ECO:0000256" key="2">
    <source>
        <dbReference type="ARBA" id="ARBA00010136"/>
    </source>
</evidence>
<organism evidence="24 25">
    <name type="scientific">Rhynchophorus ferrugineus</name>
    <name type="common">Red palm weevil</name>
    <name type="synonym">Curculio ferrugineus</name>
    <dbReference type="NCBI Taxonomy" id="354439"/>
    <lineage>
        <taxon>Eukaryota</taxon>
        <taxon>Metazoa</taxon>
        <taxon>Ecdysozoa</taxon>
        <taxon>Arthropoda</taxon>
        <taxon>Hexapoda</taxon>
        <taxon>Insecta</taxon>
        <taxon>Pterygota</taxon>
        <taxon>Neoptera</taxon>
        <taxon>Endopterygota</taxon>
        <taxon>Coleoptera</taxon>
        <taxon>Polyphaga</taxon>
        <taxon>Cucujiformia</taxon>
        <taxon>Curculionidae</taxon>
        <taxon>Dryophthorinae</taxon>
        <taxon>Rhynchophorus</taxon>
    </lineage>
</organism>
<comment type="caution">
    <text evidence="24">The sequence shown here is derived from an EMBL/GenBank/DDBJ whole genome shotgun (WGS) entry which is preliminary data.</text>
</comment>
<evidence type="ECO:0000256" key="19">
    <source>
        <dbReference type="SAM" id="MobiDB-lite"/>
    </source>
</evidence>
<keyword evidence="12" id="KW-1015">Disulfide bond</keyword>
<dbReference type="EMBL" id="JAACXV010014546">
    <property type="protein sequence ID" value="KAF7266428.1"/>
    <property type="molecule type" value="Genomic_DNA"/>
</dbReference>
<comment type="subcellular location">
    <subcellularLocation>
        <location evidence="1">Cell membrane</location>
        <topology evidence="1">Lipid-anchor</topology>
        <topology evidence="1">GPI-anchor</topology>
    </subcellularLocation>
</comment>
<dbReference type="FunFam" id="1.10.390.10:FF:000013">
    <property type="entry name" value="Aminopeptidase N"/>
    <property type="match status" value="1"/>
</dbReference>
<dbReference type="GO" id="GO:0005886">
    <property type="term" value="C:plasma membrane"/>
    <property type="evidence" value="ECO:0007669"/>
    <property type="project" value="UniProtKB-SubCell"/>
</dbReference>
<dbReference type="OrthoDB" id="10031169at2759"/>
<dbReference type="GO" id="GO:0070006">
    <property type="term" value="F:metalloaminopeptidase activity"/>
    <property type="evidence" value="ECO:0007669"/>
    <property type="project" value="TreeGrafter"/>
</dbReference>
<feature type="binding site" evidence="16">
    <location>
        <position position="324"/>
    </location>
    <ligand>
        <name>Zn(2+)</name>
        <dbReference type="ChEBI" id="CHEBI:29105"/>
        <note>catalytic</note>
    </ligand>
</feature>
<dbReference type="InterPro" id="IPR042097">
    <property type="entry name" value="Aminopeptidase_N-like_N_sf"/>
</dbReference>
<gene>
    <name evidence="24" type="ORF">GWI33_020259</name>
</gene>
<feature type="binding site" evidence="16">
    <location>
        <position position="347"/>
    </location>
    <ligand>
        <name>Zn(2+)</name>
        <dbReference type="ChEBI" id="CHEBI:29105"/>
        <note>catalytic</note>
    </ligand>
</feature>
<evidence type="ECO:0000256" key="4">
    <source>
        <dbReference type="ARBA" id="ARBA00022475"/>
    </source>
</evidence>
<keyword evidence="9 16" id="KW-0862">Zinc</keyword>
<reference evidence="24" key="1">
    <citation type="submission" date="2020-08" db="EMBL/GenBank/DDBJ databases">
        <title>Genome sequencing and assembly of the red palm weevil Rhynchophorus ferrugineus.</title>
        <authorList>
            <person name="Dias G.B."/>
            <person name="Bergman C.M."/>
            <person name="Manee M."/>
        </authorList>
    </citation>
    <scope>NUCLEOTIDE SEQUENCE</scope>
    <source>
        <strain evidence="24">AA-2017</strain>
        <tissue evidence="24">Whole larva</tissue>
    </source>
</reference>
<dbReference type="CDD" id="cd09601">
    <property type="entry name" value="M1_APN-Q_like"/>
    <property type="match status" value="1"/>
</dbReference>
<dbReference type="Proteomes" id="UP000625711">
    <property type="component" value="Unassembled WGS sequence"/>
</dbReference>
<evidence type="ECO:0000256" key="9">
    <source>
        <dbReference type="ARBA" id="ARBA00022833"/>
    </source>
</evidence>
<keyword evidence="3 18" id="KW-0031">Aminopeptidase</keyword>
<dbReference type="GO" id="GO:0043171">
    <property type="term" value="P:peptide catabolic process"/>
    <property type="evidence" value="ECO:0007669"/>
    <property type="project" value="TreeGrafter"/>
</dbReference>
<evidence type="ECO:0000256" key="12">
    <source>
        <dbReference type="ARBA" id="ARBA00023157"/>
    </source>
</evidence>
<evidence type="ECO:0000259" key="23">
    <source>
        <dbReference type="Pfam" id="PF17900"/>
    </source>
</evidence>
<dbReference type="EC" id="3.4.11.-" evidence="18"/>
<dbReference type="InterPro" id="IPR034016">
    <property type="entry name" value="M1_APN-typ"/>
</dbReference>
<dbReference type="GO" id="GO:0042277">
    <property type="term" value="F:peptide binding"/>
    <property type="evidence" value="ECO:0007669"/>
    <property type="project" value="TreeGrafter"/>
</dbReference>
<evidence type="ECO:0000259" key="21">
    <source>
        <dbReference type="Pfam" id="PF01433"/>
    </source>
</evidence>
<dbReference type="InterPro" id="IPR050344">
    <property type="entry name" value="Peptidase_M1_aminopeptidases"/>
</dbReference>
<dbReference type="PRINTS" id="PR00756">
    <property type="entry name" value="ALADIPTASE"/>
</dbReference>
<evidence type="ECO:0000256" key="1">
    <source>
        <dbReference type="ARBA" id="ARBA00004609"/>
    </source>
</evidence>
<evidence type="ECO:0000313" key="24">
    <source>
        <dbReference type="EMBL" id="KAF7266428.1"/>
    </source>
</evidence>
<comment type="similarity">
    <text evidence="2 18">Belongs to the peptidase M1 family.</text>
</comment>
<feature type="domain" description="Aminopeptidase N-like N-terminal" evidence="23">
    <location>
        <begin position="29"/>
        <end position="214"/>
    </location>
</feature>
<keyword evidence="14" id="KW-0449">Lipoprotein</keyword>
<keyword evidence="20" id="KW-0732">Signal</keyword>
<evidence type="ECO:0000313" key="25">
    <source>
        <dbReference type="Proteomes" id="UP000625711"/>
    </source>
</evidence>
<sequence length="955" mass="107008">MLLKWGLAVLLLGITAAASDYRLPTDIKPIAYSIDLELDEGVFKGTSDQYVGSETIVVNVINPVNTIKFHAAYNFINITNLTVEDSTVNEINVNNDTNIVTVTLDSVLAEGLVLNIAINFIGRLSTEDMYGFYRSSYTENGQTKYLATTQFQPVYARRAFPCFDEPAFKANFTLTITSPNGYAALSNMPVEHTSNDTDFVTTNFSSSPLMPSYLVAFVVSEFTCTQVDTIPDVPYSICSTDSTSVQRQFALDIGPKLLNSLDIFTNYTYAEMGFPKMDQVAIPDFAAGAMENWGLVTYRERLLLYNDDITINRDKQNIATVISHEFAHMWFGNLVTMDWWSETFLNEGFATYFEYFTTHDVLPEWELDKQFVTRVIQPILETDSQASSQALQAPANSDAQVMNRFSRISYFKGASIFRMAEYIIGPDAFQNGLKSYLLEYQFLNTKPEDLWRHLEDQLTETEKSKLPADLGTIMSNWVAQAGYPLIDVQYDNGNFIIKQSGRFLLNGVNSSLSWYVPLTYTVPNSSSRFENTTVSLWLKPSESVTIPQEEASWIILNNKVTGFYRVHYNDIWSKIAEALQGDSHSSIPELNRAALVDDIFNLARANIISYTNALNYVEFLKDETSHHVWTAAINGFNFLLQRVGADTTLGKSISEHVLNLLAKVYATVPWIQVDSNDHAYSLKQSDILSVACRLGLSNCVNHALEHHGEFLLTSNLPSKNLIPIIYCTALRHGNEPSNFNIIWSNYGLSSDAGERVQLLNALGCTQNPTQQEQYLNKSINPQSGIRPQDASIVFTSVYSSNPSGVDVAFRFLQANYEEIAERYQSMNALSTLISGLAERFTTTEQIEELRRFIDTSSLDQDFREACESALARAEGNLEWLQKHLPELYEIYELDEFGEPLTPTTSTTSEVSTSPVTTPSPVTPAPAPLPDAAKMLSFNFVFVLIITIISVSVAVY</sequence>
<dbReference type="AlphaFoldDB" id="A0A834M0N4"/>
<evidence type="ECO:0000256" key="3">
    <source>
        <dbReference type="ARBA" id="ARBA00022438"/>
    </source>
</evidence>
<dbReference type="FunFam" id="1.25.50.20:FF:000001">
    <property type="entry name" value="Aminopeptidase"/>
    <property type="match status" value="1"/>
</dbReference>
<dbReference type="GO" id="GO:0005737">
    <property type="term" value="C:cytoplasm"/>
    <property type="evidence" value="ECO:0007669"/>
    <property type="project" value="TreeGrafter"/>
</dbReference>
<evidence type="ECO:0000256" key="16">
    <source>
        <dbReference type="PIRSR" id="PIRSR634016-3"/>
    </source>
</evidence>
<dbReference type="Gene3D" id="2.60.40.1910">
    <property type="match status" value="1"/>
</dbReference>
<dbReference type="SUPFAM" id="SSF55486">
    <property type="entry name" value="Metalloproteases ('zincins'), catalytic domain"/>
    <property type="match status" value="1"/>
</dbReference>
<evidence type="ECO:0000256" key="11">
    <source>
        <dbReference type="ARBA" id="ARBA00023136"/>
    </source>
</evidence>
<feature type="compositionally biased region" description="Low complexity" evidence="19">
    <location>
        <begin position="901"/>
        <end position="919"/>
    </location>
</feature>
<dbReference type="FunFam" id="2.60.40.1730:FF:000013">
    <property type="entry name" value="Aminopeptidase"/>
    <property type="match status" value="1"/>
</dbReference>
<keyword evidence="25" id="KW-1185">Reference proteome</keyword>
<evidence type="ECO:0000256" key="18">
    <source>
        <dbReference type="RuleBase" id="RU364040"/>
    </source>
</evidence>
<dbReference type="PANTHER" id="PTHR11533">
    <property type="entry name" value="PROTEASE M1 ZINC METALLOPROTEASE"/>
    <property type="match status" value="1"/>
</dbReference>
<evidence type="ECO:0000256" key="13">
    <source>
        <dbReference type="ARBA" id="ARBA00023180"/>
    </source>
</evidence>
<keyword evidence="4" id="KW-1003">Cell membrane</keyword>
<feature type="site" description="Transition state stabilizer" evidence="17">
    <location>
        <position position="410"/>
    </location>
</feature>
<keyword evidence="5" id="KW-0336">GPI-anchor</keyword>
<feature type="region of interest" description="Disordered" evidence="19">
    <location>
        <begin position="901"/>
        <end position="921"/>
    </location>
</feature>
<keyword evidence="7 16" id="KW-0479">Metal-binding</keyword>
<evidence type="ECO:0000256" key="6">
    <source>
        <dbReference type="ARBA" id="ARBA00022670"/>
    </source>
</evidence>
<dbReference type="GO" id="GO:0005615">
    <property type="term" value="C:extracellular space"/>
    <property type="evidence" value="ECO:0007669"/>
    <property type="project" value="TreeGrafter"/>
</dbReference>
<dbReference type="Pfam" id="PF11838">
    <property type="entry name" value="ERAP1_C"/>
    <property type="match status" value="1"/>
</dbReference>
<feature type="binding site" evidence="16">
    <location>
        <position position="328"/>
    </location>
    <ligand>
        <name>Zn(2+)</name>
        <dbReference type="ChEBI" id="CHEBI:29105"/>
        <note>catalytic</note>
    </ligand>
</feature>
<dbReference type="InterPro" id="IPR027268">
    <property type="entry name" value="Peptidase_M4/M1_CTD_sf"/>
</dbReference>
<evidence type="ECO:0000256" key="17">
    <source>
        <dbReference type="PIRSR" id="PIRSR634016-4"/>
    </source>
</evidence>
<dbReference type="InterPro" id="IPR001930">
    <property type="entry name" value="Peptidase_M1"/>
</dbReference>
<dbReference type="InterPro" id="IPR024571">
    <property type="entry name" value="ERAP1-like_C_dom"/>
</dbReference>
<feature type="domain" description="ERAP1-like C-terminal" evidence="22">
    <location>
        <begin position="553"/>
        <end position="871"/>
    </location>
</feature>
<evidence type="ECO:0000256" key="10">
    <source>
        <dbReference type="ARBA" id="ARBA00023049"/>
    </source>
</evidence>